<proteinExistence type="predicted"/>
<dbReference type="EMBL" id="JAUKWQ010000003">
    <property type="protein sequence ID" value="MDO1582676.1"/>
    <property type="molecule type" value="Genomic_DNA"/>
</dbReference>
<evidence type="ECO:0000313" key="2">
    <source>
        <dbReference type="Proteomes" id="UP001169006"/>
    </source>
</evidence>
<comment type="caution">
    <text evidence="1">The sequence shown here is derived from an EMBL/GenBank/DDBJ whole genome shotgun (WGS) entry which is preliminary data.</text>
</comment>
<keyword evidence="2" id="KW-1185">Reference proteome</keyword>
<accession>A0ABT8SWG4</accession>
<dbReference type="RefSeq" id="WP_302076847.1">
    <property type="nucleotide sequence ID" value="NZ_JAUKWQ010000003.1"/>
</dbReference>
<name>A0ABT8SWG4_9HYPH</name>
<dbReference type="Proteomes" id="UP001169006">
    <property type="component" value="Unassembled WGS sequence"/>
</dbReference>
<reference evidence="1" key="2">
    <citation type="submission" date="2023-07" db="EMBL/GenBank/DDBJ databases">
        <authorList>
            <person name="Sun H."/>
        </authorList>
    </citation>
    <scope>NUCLEOTIDE SEQUENCE</scope>
    <source>
        <strain evidence="1">05753</strain>
    </source>
</reference>
<gene>
    <name evidence="1" type="ORF">Q2T52_11350</name>
</gene>
<organism evidence="1 2">
    <name type="scientific">Rhizobium oryzicola</name>
    <dbReference type="NCBI Taxonomy" id="1232668"/>
    <lineage>
        <taxon>Bacteria</taxon>
        <taxon>Pseudomonadati</taxon>
        <taxon>Pseudomonadota</taxon>
        <taxon>Alphaproteobacteria</taxon>
        <taxon>Hyphomicrobiales</taxon>
        <taxon>Rhizobiaceae</taxon>
        <taxon>Rhizobium/Agrobacterium group</taxon>
        <taxon>Rhizobium</taxon>
    </lineage>
</organism>
<protein>
    <submittedName>
        <fullName evidence="1">Uncharacterized protein</fullName>
    </submittedName>
</protein>
<sequence length="70" mass="7520">MAPLLDWIEMPIMQFKADGAYDGSSTHDAVTNFGPAAAVAMLPRANALGSDHPGQRYRVITAITADSRMK</sequence>
<reference evidence="1" key="1">
    <citation type="journal article" date="2015" name="Int. J. Syst. Evol. Microbiol.">
        <title>Rhizobium oryzicola sp. nov., potential plant-growth-promoting endophytic bacteria isolated from rice roots.</title>
        <authorList>
            <person name="Zhang X.X."/>
            <person name="Gao J.S."/>
            <person name="Cao Y.H."/>
            <person name="Sheirdil R.A."/>
            <person name="Wang X.C."/>
            <person name="Zhang L."/>
        </authorList>
    </citation>
    <scope>NUCLEOTIDE SEQUENCE</scope>
    <source>
        <strain evidence="1">05753</strain>
    </source>
</reference>
<evidence type="ECO:0000313" key="1">
    <source>
        <dbReference type="EMBL" id="MDO1582676.1"/>
    </source>
</evidence>